<evidence type="ECO:0000259" key="3">
    <source>
        <dbReference type="Pfam" id="PF16220"/>
    </source>
</evidence>
<dbReference type="Pfam" id="PF04773">
    <property type="entry name" value="FecR"/>
    <property type="match status" value="1"/>
</dbReference>
<name>A0A7Y7WUX9_9PSED</name>
<evidence type="ECO:0000259" key="2">
    <source>
        <dbReference type="Pfam" id="PF04773"/>
    </source>
</evidence>
<dbReference type="PIRSF" id="PIRSF018266">
    <property type="entry name" value="FecR"/>
    <property type="match status" value="1"/>
</dbReference>
<comment type="caution">
    <text evidence="4">The sequence shown here is derived from an EMBL/GenBank/DDBJ whole genome shotgun (WGS) entry which is preliminary data.</text>
</comment>
<accession>A0A7Y7WUX9</accession>
<dbReference type="Gene3D" id="2.60.120.1440">
    <property type="match status" value="1"/>
</dbReference>
<dbReference type="Proteomes" id="UP000522864">
    <property type="component" value="Unassembled WGS sequence"/>
</dbReference>
<keyword evidence="1" id="KW-0812">Transmembrane</keyword>
<keyword evidence="1" id="KW-1133">Transmembrane helix</keyword>
<reference evidence="4 5" key="1">
    <citation type="submission" date="2020-04" db="EMBL/GenBank/DDBJ databases">
        <title>Molecular characterization of pseudomonads from Agaricus bisporus reveal novel blotch 2 pathogens in Western Europe.</title>
        <authorList>
            <person name="Taparia T."/>
            <person name="Krijger M."/>
            <person name="Haynes E."/>
            <person name="Elpinstone J.G."/>
            <person name="Noble R."/>
            <person name="Van Der Wolf J."/>
        </authorList>
    </citation>
    <scope>NUCLEOTIDE SEQUENCE [LARGE SCALE GENOMIC DNA]</scope>
    <source>
        <strain evidence="4 5">G9001</strain>
    </source>
</reference>
<protein>
    <submittedName>
        <fullName evidence="4">FecR family protein</fullName>
    </submittedName>
</protein>
<dbReference type="RefSeq" id="WP_177102898.1">
    <property type="nucleotide sequence ID" value="NZ_JACAQA010000020.1"/>
</dbReference>
<proteinExistence type="predicted"/>
<dbReference type="EMBL" id="JACAQA010000020">
    <property type="protein sequence ID" value="NWB87820.1"/>
    <property type="molecule type" value="Genomic_DNA"/>
</dbReference>
<feature type="domain" description="FecR protein" evidence="2">
    <location>
        <begin position="119"/>
        <end position="206"/>
    </location>
</feature>
<dbReference type="PANTHER" id="PTHR30273:SF2">
    <property type="entry name" value="PROTEIN FECR"/>
    <property type="match status" value="1"/>
</dbReference>
<organism evidence="4 5">
    <name type="scientific">Pseudomonas gingeri</name>
    <dbReference type="NCBI Taxonomy" id="117681"/>
    <lineage>
        <taxon>Bacteria</taxon>
        <taxon>Pseudomonadati</taxon>
        <taxon>Pseudomonadota</taxon>
        <taxon>Gammaproteobacteria</taxon>
        <taxon>Pseudomonadales</taxon>
        <taxon>Pseudomonadaceae</taxon>
        <taxon>Pseudomonas</taxon>
    </lineage>
</organism>
<evidence type="ECO:0000256" key="1">
    <source>
        <dbReference type="SAM" id="Phobius"/>
    </source>
</evidence>
<sequence>MSEPILSEAEYDAITDAAAHWCMRLHEEDCTSAEREAFAAWLKADPRHAVEYEAMLEIWDVADQLPPTAAPQVVTLIAKRRRWQGYAMAAAISLLAVPVVGYLGWSLGWIPNAYQSFETSNQLRQVTLADGSQVELNLGTQLTYSNYKDQRRVTLKKGEAYFEVRHDAEHPFVVKAAEGQVRVTGTQFNVWMYQDQVRVTLLQGSVLVSSNTTHPGDGYRLDPGMQARYKSGDHEPQISQTYAQDANLAWRDGKLVLDNLMLSDALPLINRYLERPALLADKNTGTIRIGGIYSTGEVQRLLTSLPKVLPVYLTQNKEGQAVINAIPQDTPKG</sequence>
<dbReference type="InterPro" id="IPR032623">
    <property type="entry name" value="FecR_N"/>
</dbReference>
<evidence type="ECO:0000313" key="4">
    <source>
        <dbReference type="EMBL" id="NWB87820.1"/>
    </source>
</evidence>
<feature type="domain" description="FecR N-terminal" evidence="3">
    <location>
        <begin position="16"/>
        <end position="55"/>
    </location>
</feature>
<feature type="transmembrane region" description="Helical" evidence="1">
    <location>
        <begin position="86"/>
        <end position="110"/>
    </location>
</feature>
<evidence type="ECO:0000313" key="5">
    <source>
        <dbReference type="Proteomes" id="UP000522864"/>
    </source>
</evidence>
<dbReference type="InterPro" id="IPR006860">
    <property type="entry name" value="FecR"/>
</dbReference>
<dbReference type="PANTHER" id="PTHR30273">
    <property type="entry name" value="PERIPLASMIC SIGNAL SENSOR AND SIGMA FACTOR ACTIVATOR FECR-RELATED"/>
    <property type="match status" value="1"/>
</dbReference>
<dbReference type="InterPro" id="IPR012373">
    <property type="entry name" value="Ferrdict_sens_TM"/>
</dbReference>
<keyword evidence="1" id="KW-0472">Membrane</keyword>
<gene>
    <name evidence="4" type="ORF">HX830_23390</name>
</gene>
<dbReference type="Pfam" id="PF16220">
    <property type="entry name" value="DUF4880"/>
    <property type="match status" value="1"/>
</dbReference>
<dbReference type="AlphaFoldDB" id="A0A7Y7WUX9"/>
<dbReference type="GO" id="GO:0016989">
    <property type="term" value="F:sigma factor antagonist activity"/>
    <property type="evidence" value="ECO:0007669"/>
    <property type="project" value="TreeGrafter"/>
</dbReference>